<keyword evidence="2" id="KW-0378">Hydrolase</keyword>
<keyword evidence="3" id="KW-1185">Reference proteome</keyword>
<keyword evidence="1" id="KW-0472">Membrane</keyword>
<name>A0A1W1ZH41_9BACT</name>
<accession>A0A1W1ZH41</accession>
<evidence type="ECO:0000313" key="2">
    <source>
        <dbReference type="EMBL" id="SMC47676.1"/>
    </source>
</evidence>
<proteinExistence type="predicted"/>
<dbReference type="EMBL" id="FWXY01000002">
    <property type="protein sequence ID" value="SMC47676.1"/>
    <property type="molecule type" value="Genomic_DNA"/>
</dbReference>
<dbReference type="GO" id="GO:0004527">
    <property type="term" value="F:exonuclease activity"/>
    <property type="evidence" value="ECO:0007669"/>
    <property type="project" value="UniProtKB-KW"/>
</dbReference>
<organism evidence="2 3">
    <name type="scientific">Desulfocicer vacuolatum DSM 3385</name>
    <dbReference type="NCBI Taxonomy" id="1121400"/>
    <lineage>
        <taxon>Bacteria</taxon>
        <taxon>Pseudomonadati</taxon>
        <taxon>Thermodesulfobacteriota</taxon>
        <taxon>Desulfobacteria</taxon>
        <taxon>Desulfobacterales</taxon>
        <taxon>Desulfobacteraceae</taxon>
        <taxon>Desulfocicer</taxon>
    </lineage>
</organism>
<dbReference type="STRING" id="1121400.SAMN02746065_102291"/>
<keyword evidence="1" id="KW-0812">Transmembrane</keyword>
<dbReference type="SUPFAM" id="SSF58113">
    <property type="entry name" value="Apolipoprotein A-I"/>
    <property type="match status" value="1"/>
</dbReference>
<evidence type="ECO:0000256" key="1">
    <source>
        <dbReference type="SAM" id="Phobius"/>
    </source>
</evidence>
<sequence>MEEKNIPDEKDIQSLTLDKKTMDVLVANIIPTSKYFEVRFDHMQDQINRINNDINNFHSDVDKRFDSLKEDIDQRFEKVDQRFEKMDQRFDNMKKDMDQRFEKVDQRFDNMKKDMDQRFEKVDNHFKDMKIDMDKRFDQMITSINRLTDTLEQRDIKQRGFTIRMFTIAISISLLGGLGTFLKSMGVI</sequence>
<keyword evidence="2" id="KW-0269">Exonuclease</keyword>
<dbReference type="Proteomes" id="UP000192418">
    <property type="component" value="Unassembled WGS sequence"/>
</dbReference>
<gene>
    <name evidence="2" type="ORF">SAMN02746065_102291</name>
</gene>
<dbReference type="Gene3D" id="3.90.20.10">
    <property type="match status" value="2"/>
</dbReference>
<dbReference type="RefSeq" id="WP_084066943.1">
    <property type="nucleotide sequence ID" value="NZ_FWXY01000002.1"/>
</dbReference>
<evidence type="ECO:0000313" key="3">
    <source>
        <dbReference type="Proteomes" id="UP000192418"/>
    </source>
</evidence>
<keyword evidence="1" id="KW-1133">Transmembrane helix</keyword>
<dbReference type="AlphaFoldDB" id="A0A1W1ZH41"/>
<dbReference type="OrthoDB" id="5424095at2"/>
<keyword evidence="2" id="KW-0540">Nuclease</keyword>
<feature type="transmembrane region" description="Helical" evidence="1">
    <location>
        <begin position="161"/>
        <end position="182"/>
    </location>
</feature>
<protein>
    <submittedName>
        <fullName evidence="2">Exonuclease VII, large subunit</fullName>
    </submittedName>
</protein>
<reference evidence="2 3" key="1">
    <citation type="submission" date="2017-04" db="EMBL/GenBank/DDBJ databases">
        <authorList>
            <person name="Afonso C.L."/>
            <person name="Miller P.J."/>
            <person name="Scott M.A."/>
            <person name="Spackman E."/>
            <person name="Goraichik I."/>
            <person name="Dimitrov K.M."/>
            <person name="Suarez D.L."/>
            <person name="Swayne D.E."/>
        </authorList>
    </citation>
    <scope>NUCLEOTIDE SEQUENCE [LARGE SCALE GENOMIC DNA]</scope>
    <source>
        <strain evidence="2 3">DSM 3385</strain>
    </source>
</reference>